<comment type="similarity">
    <text evidence="10">Belongs to the peptidase M48 family.</text>
</comment>
<evidence type="ECO:0000313" key="13">
    <source>
        <dbReference type="EMBL" id="MFC7125941.1"/>
    </source>
</evidence>
<keyword evidence="7 11" id="KW-1133">Transmembrane helix</keyword>
<dbReference type="Pfam" id="PF01435">
    <property type="entry name" value="Peptidase_M48"/>
    <property type="match status" value="1"/>
</dbReference>
<gene>
    <name evidence="13" type="ORF">ACFQJ7_07785</name>
</gene>
<dbReference type="EC" id="3.4.24.-" evidence="13"/>
<organism evidence="13 14">
    <name type="scientific">Halovenus rubra</name>
    <dbReference type="NCBI Taxonomy" id="869890"/>
    <lineage>
        <taxon>Archaea</taxon>
        <taxon>Methanobacteriati</taxon>
        <taxon>Methanobacteriota</taxon>
        <taxon>Stenosarchaea group</taxon>
        <taxon>Halobacteria</taxon>
        <taxon>Halobacteriales</taxon>
        <taxon>Haloarculaceae</taxon>
        <taxon>Halovenus</taxon>
    </lineage>
</organism>
<evidence type="ECO:0000256" key="8">
    <source>
        <dbReference type="ARBA" id="ARBA00023049"/>
    </source>
</evidence>
<evidence type="ECO:0000256" key="11">
    <source>
        <dbReference type="SAM" id="Phobius"/>
    </source>
</evidence>
<comment type="cofactor">
    <cofactor evidence="10">
        <name>Zn(2+)</name>
        <dbReference type="ChEBI" id="CHEBI:29105"/>
    </cofactor>
    <text evidence="10">Binds 1 zinc ion per subunit.</text>
</comment>
<feature type="transmembrane region" description="Helical" evidence="11">
    <location>
        <begin position="46"/>
        <end position="67"/>
    </location>
</feature>
<dbReference type="PANTHER" id="PTHR43221">
    <property type="entry name" value="PROTEASE HTPX"/>
    <property type="match status" value="1"/>
</dbReference>
<feature type="transmembrane region" description="Helical" evidence="11">
    <location>
        <begin position="144"/>
        <end position="163"/>
    </location>
</feature>
<sequence>MGSRELYLGLWVRMTVAVLLSVCGLLVLLAAEFVLAAGVSFFALVLAPLLGGLLLFGAGFLLVFFGLQWLIAVRRGAVEWSDLRVSPNDEASGDQCSTDEGISTDELPSAQKIKRTTAILVGTGVGVLLTHSVILGAFEVSPVLFAVGSGAVIVVGFTGWLVYDELSSTSSIRTDLESEYDIVSDPEREHDVQRRVRRLARQADSPAPAVEVGASTLPKAASVGYRPSNSVILVSRGLVDSLDSDELDAVLAHELAHLLNRDAAVLTALSFPRAKIAQIADLLFEPSASSDADVIIFPLLIVSTPVYIVNRLVVPTVTRYREYVADYVAGELIGSHSAMASALATLDQEYAVHYRRDLRMQWSSTAFGIVPPPWEERKVLDGAIRFFYRRLLGTHPPTESRIERLRLCEE</sequence>
<dbReference type="EMBL" id="JBHSZQ010000011">
    <property type="protein sequence ID" value="MFC7125941.1"/>
    <property type="molecule type" value="Genomic_DNA"/>
</dbReference>
<evidence type="ECO:0000256" key="4">
    <source>
        <dbReference type="ARBA" id="ARBA00022723"/>
    </source>
</evidence>
<comment type="caution">
    <text evidence="13">The sequence shown here is derived from an EMBL/GenBank/DDBJ whole genome shotgun (WGS) entry which is preliminary data.</text>
</comment>
<dbReference type="GO" id="GO:0008237">
    <property type="term" value="F:metallopeptidase activity"/>
    <property type="evidence" value="ECO:0007669"/>
    <property type="project" value="UniProtKB-KW"/>
</dbReference>
<keyword evidence="8 10" id="KW-0482">Metalloprotease</keyword>
<evidence type="ECO:0000256" key="5">
    <source>
        <dbReference type="ARBA" id="ARBA00022801"/>
    </source>
</evidence>
<keyword evidence="6 10" id="KW-0862">Zinc</keyword>
<keyword evidence="1" id="KW-1003">Cell membrane</keyword>
<dbReference type="RefSeq" id="WP_267638093.1">
    <property type="nucleotide sequence ID" value="NZ_JAODIY010000011.1"/>
</dbReference>
<reference evidence="13 14" key="1">
    <citation type="journal article" date="2014" name="Int. J. Syst. Evol. Microbiol.">
        <title>Complete genome sequence of Corynebacterium casei LMG S-19264T (=DSM 44701T), isolated from a smear-ripened cheese.</title>
        <authorList>
            <consortium name="US DOE Joint Genome Institute (JGI-PGF)"/>
            <person name="Walter F."/>
            <person name="Albersmeier A."/>
            <person name="Kalinowski J."/>
            <person name="Ruckert C."/>
        </authorList>
    </citation>
    <scope>NUCLEOTIDE SEQUENCE [LARGE SCALE GENOMIC DNA]</scope>
    <source>
        <strain evidence="13 14">CGMCC 4.7215</strain>
    </source>
</reference>
<dbReference type="GO" id="GO:0006508">
    <property type="term" value="P:proteolysis"/>
    <property type="evidence" value="ECO:0007669"/>
    <property type="project" value="UniProtKB-KW"/>
</dbReference>
<dbReference type="GO" id="GO:0046872">
    <property type="term" value="F:metal ion binding"/>
    <property type="evidence" value="ECO:0007669"/>
    <property type="project" value="UniProtKB-KW"/>
</dbReference>
<keyword evidence="9 11" id="KW-0472">Membrane</keyword>
<evidence type="ECO:0000256" key="1">
    <source>
        <dbReference type="ARBA" id="ARBA00022475"/>
    </source>
</evidence>
<accession>A0ABD5X482</accession>
<evidence type="ECO:0000256" key="9">
    <source>
        <dbReference type="ARBA" id="ARBA00023136"/>
    </source>
</evidence>
<evidence type="ECO:0000256" key="10">
    <source>
        <dbReference type="RuleBase" id="RU003983"/>
    </source>
</evidence>
<dbReference type="AlphaFoldDB" id="A0ABD5X482"/>
<evidence type="ECO:0000313" key="14">
    <source>
        <dbReference type="Proteomes" id="UP001596414"/>
    </source>
</evidence>
<keyword evidence="2 10" id="KW-0645">Protease</keyword>
<name>A0ABD5X482_9EURY</name>
<evidence type="ECO:0000256" key="2">
    <source>
        <dbReference type="ARBA" id="ARBA00022670"/>
    </source>
</evidence>
<dbReference type="InterPro" id="IPR001915">
    <property type="entry name" value="Peptidase_M48"/>
</dbReference>
<dbReference type="Gene3D" id="3.30.2010.10">
    <property type="entry name" value="Metalloproteases ('zincins'), catalytic domain"/>
    <property type="match status" value="1"/>
</dbReference>
<feature type="transmembrane region" description="Helical" evidence="11">
    <location>
        <begin position="118"/>
        <end position="138"/>
    </location>
</feature>
<proteinExistence type="inferred from homology"/>
<dbReference type="Proteomes" id="UP001596414">
    <property type="component" value="Unassembled WGS sequence"/>
</dbReference>
<keyword evidence="3 11" id="KW-0812">Transmembrane</keyword>
<dbReference type="PANTHER" id="PTHR43221:SF2">
    <property type="entry name" value="PROTEASE HTPX HOMOLOG"/>
    <property type="match status" value="1"/>
</dbReference>
<dbReference type="InterPro" id="IPR050083">
    <property type="entry name" value="HtpX_protease"/>
</dbReference>
<feature type="domain" description="Peptidase M48" evidence="12">
    <location>
        <begin position="186"/>
        <end position="406"/>
    </location>
</feature>
<evidence type="ECO:0000256" key="7">
    <source>
        <dbReference type="ARBA" id="ARBA00022989"/>
    </source>
</evidence>
<evidence type="ECO:0000256" key="6">
    <source>
        <dbReference type="ARBA" id="ARBA00022833"/>
    </source>
</evidence>
<evidence type="ECO:0000259" key="12">
    <source>
        <dbReference type="Pfam" id="PF01435"/>
    </source>
</evidence>
<keyword evidence="5 10" id="KW-0378">Hydrolase</keyword>
<protein>
    <submittedName>
        <fullName evidence="13">M48 family metallopeptidase</fullName>
        <ecNumber evidence="13">3.4.24.-</ecNumber>
    </submittedName>
</protein>
<keyword evidence="4" id="KW-0479">Metal-binding</keyword>
<evidence type="ECO:0000256" key="3">
    <source>
        <dbReference type="ARBA" id="ARBA00022692"/>
    </source>
</evidence>